<proteinExistence type="predicted"/>
<organism evidence="1">
    <name type="scientific">viral metagenome</name>
    <dbReference type="NCBI Taxonomy" id="1070528"/>
    <lineage>
        <taxon>unclassified sequences</taxon>
        <taxon>metagenomes</taxon>
        <taxon>organismal metagenomes</taxon>
    </lineage>
</organism>
<sequence>MEDIFFNHVLPYINPIIIHNNNLSLLCKDKRLCNIQKKTNRHHSAKMLCNRFWTNQMQQMIHVFLDEYSMFLKYIIEILLKERDIDIISESQRYEKHKLLVPKYVLSNTIIEYNDNNKIINIDFKSGQQIIEDVKVCSVYRMGTVQKSILVDNYPLAKALIY</sequence>
<dbReference type="EMBL" id="MN740921">
    <property type="protein sequence ID" value="QHU17985.1"/>
    <property type="molecule type" value="Genomic_DNA"/>
</dbReference>
<protein>
    <submittedName>
        <fullName evidence="1">Uncharacterized protein</fullName>
    </submittedName>
</protein>
<name>A0A6C0KJ59_9ZZZZ</name>
<accession>A0A6C0KJ59</accession>
<evidence type="ECO:0000313" key="1">
    <source>
        <dbReference type="EMBL" id="QHU17985.1"/>
    </source>
</evidence>
<dbReference type="AlphaFoldDB" id="A0A6C0KJ59"/>
<reference evidence="1" key="1">
    <citation type="journal article" date="2020" name="Nature">
        <title>Giant virus diversity and host interactions through global metagenomics.</title>
        <authorList>
            <person name="Schulz F."/>
            <person name="Roux S."/>
            <person name="Paez-Espino D."/>
            <person name="Jungbluth S."/>
            <person name="Walsh D.A."/>
            <person name="Denef V.J."/>
            <person name="McMahon K.D."/>
            <person name="Konstantinidis K.T."/>
            <person name="Eloe-Fadrosh E.A."/>
            <person name="Kyrpides N.C."/>
            <person name="Woyke T."/>
        </authorList>
    </citation>
    <scope>NUCLEOTIDE SEQUENCE</scope>
    <source>
        <strain evidence="1">GVMAG-S-3300012919-55</strain>
    </source>
</reference>